<comment type="caution">
    <text evidence="4">The sequence shown here is derived from an EMBL/GenBank/DDBJ whole genome shotgun (WGS) entry which is preliminary data.</text>
</comment>
<dbReference type="GO" id="GO:0003700">
    <property type="term" value="F:DNA-binding transcription factor activity"/>
    <property type="evidence" value="ECO:0007669"/>
    <property type="project" value="InterPro"/>
</dbReference>
<keyword evidence="2" id="KW-0804">Transcription</keyword>
<accession>A0A1G2QJW1</accession>
<dbReference type="AlphaFoldDB" id="A0A1G2QJW1"/>
<evidence type="ECO:0000259" key="3">
    <source>
        <dbReference type="Pfam" id="PF08220"/>
    </source>
</evidence>
<name>A0A1G2QJW1_9BACT</name>
<evidence type="ECO:0000313" key="4">
    <source>
        <dbReference type="EMBL" id="OHA60231.1"/>
    </source>
</evidence>
<dbReference type="Proteomes" id="UP000177090">
    <property type="component" value="Unassembled WGS sequence"/>
</dbReference>
<dbReference type="EMBL" id="MHTL01000017">
    <property type="protein sequence ID" value="OHA60231.1"/>
    <property type="molecule type" value="Genomic_DNA"/>
</dbReference>
<gene>
    <name evidence="4" type="ORF">A2569_01575</name>
</gene>
<dbReference type="STRING" id="1802440.A2569_01575"/>
<keyword evidence="1" id="KW-0805">Transcription regulation</keyword>
<evidence type="ECO:0000256" key="1">
    <source>
        <dbReference type="ARBA" id="ARBA00023015"/>
    </source>
</evidence>
<evidence type="ECO:0000256" key="2">
    <source>
        <dbReference type="ARBA" id="ARBA00023163"/>
    </source>
</evidence>
<evidence type="ECO:0000313" key="5">
    <source>
        <dbReference type="Proteomes" id="UP000177090"/>
    </source>
</evidence>
<protein>
    <recommendedName>
        <fullName evidence="3">HTH deoR-type domain-containing protein</fullName>
    </recommendedName>
</protein>
<sequence>MFKDSIKDDPPRRRLDEVLAFARLKVEKLAVATYRVTDIVSQSEPLRGSLRSCTVKALISIENESSGGDTLYLLRRLSLLCNLAVDARIGSQMNFGILSEEYSSLANLLDKEVLGTIINETQGGVLPTHSVSVAIPQTKSYKGHIKDIKDNTLHIHASGRVERIIAYIREHQSSAIKEVAALFPGISEKTIQRELLALVGKGILAKHGERRWSTYSLRHGESS</sequence>
<dbReference type="InterPro" id="IPR036388">
    <property type="entry name" value="WH-like_DNA-bd_sf"/>
</dbReference>
<reference evidence="4 5" key="1">
    <citation type="journal article" date="2016" name="Nat. Commun.">
        <title>Thousands of microbial genomes shed light on interconnected biogeochemical processes in an aquifer system.</title>
        <authorList>
            <person name="Anantharaman K."/>
            <person name="Brown C.T."/>
            <person name="Hug L.A."/>
            <person name="Sharon I."/>
            <person name="Castelle C.J."/>
            <person name="Probst A.J."/>
            <person name="Thomas B.C."/>
            <person name="Singh A."/>
            <person name="Wilkins M.J."/>
            <person name="Karaoz U."/>
            <person name="Brodie E.L."/>
            <person name="Williams K.H."/>
            <person name="Hubbard S.S."/>
            <person name="Banfield J.F."/>
        </authorList>
    </citation>
    <scope>NUCLEOTIDE SEQUENCE [LARGE SCALE GENOMIC DNA]</scope>
</reference>
<dbReference type="Pfam" id="PF08220">
    <property type="entry name" value="HTH_DeoR"/>
    <property type="match status" value="1"/>
</dbReference>
<organism evidence="4 5">
    <name type="scientific">Candidatus Vogelbacteria bacterium RIFOXYD1_FULL_51_18</name>
    <dbReference type="NCBI Taxonomy" id="1802440"/>
    <lineage>
        <taxon>Bacteria</taxon>
        <taxon>Candidatus Vogeliibacteriota</taxon>
    </lineage>
</organism>
<feature type="domain" description="HTH deoR-type" evidence="3">
    <location>
        <begin position="160"/>
        <end position="207"/>
    </location>
</feature>
<proteinExistence type="predicted"/>
<dbReference type="InterPro" id="IPR001034">
    <property type="entry name" value="DeoR_HTH"/>
</dbReference>
<dbReference type="Gene3D" id="1.10.10.10">
    <property type="entry name" value="Winged helix-like DNA-binding domain superfamily/Winged helix DNA-binding domain"/>
    <property type="match status" value="1"/>
</dbReference>